<dbReference type="AlphaFoldDB" id="A0AAD7B4H3"/>
<name>A0AAD7B4H3_9AGAR</name>
<comment type="caution">
    <text evidence="1">The sequence shown here is derived from an EMBL/GenBank/DDBJ whole genome shotgun (WGS) entry which is preliminary data.</text>
</comment>
<gene>
    <name evidence="1" type="ORF">FB45DRAFT_943060</name>
</gene>
<sequence length="240" mass="25037">MRRRRLYVSSTLHTYPHSCKDANCDVNYKRPTLHGACLLPSTPQSNGGVRRGRLSAVTAASVASKENFDVAAQHSFRPPTPSVTNFRPSFYIRTMAPLAPPSHGLASISAAASASNITLPVFPGGCTVELVHDSNSTIAACCALVGSTPNSQILPDGSTLSGCPYSPPLFFPTPQNQTAFTACAMERGAGSSCSPPLLAVTRAAIGDGAPQSLPFKLKVRWDRAGAVLVLAAVAMAAVIT</sequence>
<organism evidence="1 2">
    <name type="scientific">Roridomyces roridus</name>
    <dbReference type="NCBI Taxonomy" id="1738132"/>
    <lineage>
        <taxon>Eukaryota</taxon>
        <taxon>Fungi</taxon>
        <taxon>Dikarya</taxon>
        <taxon>Basidiomycota</taxon>
        <taxon>Agaricomycotina</taxon>
        <taxon>Agaricomycetes</taxon>
        <taxon>Agaricomycetidae</taxon>
        <taxon>Agaricales</taxon>
        <taxon>Marasmiineae</taxon>
        <taxon>Mycenaceae</taxon>
        <taxon>Roridomyces</taxon>
    </lineage>
</organism>
<protein>
    <submittedName>
        <fullName evidence="1">Uncharacterized protein</fullName>
    </submittedName>
</protein>
<evidence type="ECO:0000313" key="1">
    <source>
        <dbReference type="EMBL" id="KAJ7609820.1"/>
    </source>
</evidence>
<dbReference type="Proteomes" id="UP001221142">
    <property type="component" value="Unassembled WGS sequence"/>
</dbReference>
<evidence type="ECO:0000313" key="2">
    <source>
        <dbReference type="Proteomes" id="UP001221142"/>
    </source>
</evidence>
<reference evidence="1" key="1">
    <citation type="submission" date="2023-03" db="EMBL/GenBank/DDBJ databases">
        <title>Massive genome expansion in bonnet fungi (Mycena s.s.) driven by repeated elements and novel gene families across ecological guilds.</title>
        <authorList>
            <consortium name="Lawrence Berkeley National Laboratory"/>
            <person name="Harder C.B."/>
            <person name="Miyauchi S."/>
            <person name="Viragh M."/>
            <person name="Kuo A."/>
            <person name="Thoen E."/>
            <person name="Andreopoulos B."/>
            <person name="Lu D."/>
            <person name="Skrede I."/>
            <person name="Drula E."/>
            <person name="Henrissat B."/>
            <person name="Morin E."/>
            <person name="Kohler A."/>
            <person name="Barry K."/>
            <person name="LaButti K."/>
            <person name="Morin E."/>
            <person name="Salamov A."/>
            <person name="Lipzen A."/>
            <person name="Mereny Z."/>
            <person name="Hegedus B."/>
            <person name="Baldrian P."/>
            <person name="Stursova M."/>
            <person name="Weitz H."/>
            <person name="Taylor A."/>
            <person name="Grigoriev I.V."/>
            <person name="Nagy L.G."/>
            <person name="Martin F."/>
            <person name="Kauserud H."/>
        </authorList>
    </citation>
    <scope>NUCLEOTIDE SEQUENCE</scope>
    <source>
        <strain evidence="1">9284</strain>
    </source>
</reference>
<keyword evidence="2" id="KW-1185">Reference proteome</keyword>
<accession>A0AAD7B4H3</accession>
<dbReference type="EMBL" id="JARKIF010000037">
    <property type="protein sequence ID" value="KAJ7609820.1"/>
    <property type="molecule type" value="Genomic_DNA"/>
</dbReference>
<proteinExistence type="predicted"/>